<evidence type="ECO:0000256" key="1">
    <source>
        <dbReference type="ARBA" id="ARBA00004141"/>
    </source>
</evidence>
<keyword evidence="6 7" id="KW-0472">Membrane</keyword>
<dbReference type="OrthoDB" id="1277691at2759"/>
<organism evidence="8 9">
    <name type="scientific">Drosophila guanche</name>
    <name type="common">Fruit fly</name>
    <dbReference type="NCBI Taxonomy" id="7266"/>
    <lineage>
        <taxon>Eukaryota</taxon>
        <taxon>Metazoa</taxon>
        <taxon>Ecdysozoa</taxon>
        <taxon>Arthropoda</taxon>
        <taxon>Hexapoda</taxon>
        <taxon>Insecta</taxon>
        <taxon>Pterygota</taxon>
        <taxon>Neoptera</taxon>
        <taxon>Endopterygota</taxon>
        <taxon>Diptera</taxon>
        <taxon>Brachycera</taxon>
        <taxon>Muscomorpha</taxon>
        <taxon>Ephydroidea</taxon>
        <taxon>Drosophilidae</taxon>
        <taxon>Drosophila</taxon>
        <taxon>Sophophora</taxon>
    </lineage>
</organism>
<dbReference type="PANTHER" id="PTHR23291">
    <property type="entry name" value="BAX INHIBITOR-RELATED"/>
    <property type="match status" value="1"/>
</dbReference>
<feature type="transmembrane region" description="Helical" evidence="7">
    <location>
        <begin position="116"/>
        <end position="137"/>
    </location>
</feature>
<dbReference type="OMA" id="AQKISNC"/>
<gene>
    <name evidence="8" type="ORF">DGUA_6G011486</name>
</gene>
<dbReference type="GO" id="GO:2001234">
    <property type="term" value="P:negative regulation of apoptotic signaling pathway"/>
    <property type="evidence" value="ECO:0007669"/>
    <property type="project" value="TreeGrafter"/>
</dbReference>
<dbReference type="InterPro" id="IPR006213">
    <property type="entry name" value="Bax_inhbtr1_CS"/>
</dbReference>
<keyword evidence="9" id="KW-1185">Reference proteome</keyword>
<comment type="subcellular location">
    <subcellularLocation>
        <location evidence="1">Membrane</location>
        <topology evidence="1">Multi-pass membrane protein</topology>
    </subcellularLocation>
</comment>
<evidence type="ECO:0000256" key="4">
    <source>
        <dbReference type="ARBA" id="ARBA00022703"/>
    </source>
</evidence>
<dbReference type="GO" id="GO:0019899">
    <property type="term" value="F:enzyme binding"/>
    <property type="evidence" value="ECO:0007669"/>
    <property type="project" value="TreeGrafter"/>
</dbReference>
<comment type="similarity">
    <text evidence="2 7">Belongs to the BI1 family.</text>
</comment>
<keyword evidence="5 7" id="KW-1133">Transmembrane helix</keyword>
<dbReference type="AlphaFoldDB" id="A0A3B0JEY5"/>
<reference evidence="9" key="1">
    <citation type="submission" date="2018-01" db="EMBL/GenBank/DDBJ databases">
        <authorList>
            <person name="Alioto T."/>
            <person name="Alioto T."/>
        </authorList>
    </citation>
    <scope>NUCLEOTIDE SEQUENCE [LARGE SCALE GENOMIC DNA]</scope>
</reference>
<accession>A0A3B0JEY5</accession>
<dbReference type="PROSITE" id="PS01243">
    <property type="entry name" value="BI1"/>
    <property type="match status" value="1"/>
</dbReference>
<protein>
    <submittedName>
        <fullName evidence="8">Blast:Probable Bax inhibitor 1</fullName>
    </submittedName>
</protein>
<evidence type="ECO:0000313" key="9">
    <source>
        <dbReference type="Proteomes" id="UP000268350"/>
    </source>
</evidence>
<feature type="transmembrane region" description="Helical" evidence="7">
    <location>
        <begin position="60"/>
        <end position="78"/>
    </location>
</feature>
<dbReference type="EMBL" id="OUUW01000003">
    <property type="protein sequence ID" value="SPP78762.1"/>
    <property type="molecule type" value="Genomic_DNA"/>
</dbReference>
<evidence type="ECO:0000256" key="6">
    <source>
        <dbReference type="ARBA" id="ARBA00023136"/>
    </source>
</evidence>
<evidence type="ECO:0000313" key="8">
    <source>
        <dbReference type="EMBL" id="SPP78762.1"/>
    </source>
</evidence>
<dbReference type="GO" id="GO:0006915">
    <property type="term" value="P:apoptotic process"/>
    <property type="evidence" value="ECO:0007669"/>
    <property type="project" value="UniProtKB-KW"/>
</dbReference>
<keyword evidence="4" id="KW-0053">Apoptosis</keyword>
<dbReference type="Proteomes" id="UP000268350">
    <property type="component" value="Unassembled WGS sequence"/>
</dbReference>
<name>A0A3B0JEY5_DROGU</name>
<dbReference type="InterPro" id="IPR006214">
    <property type="entry name" value="Bax_inhibitor_1-related"/>
</dbReference>
<feature type="transmembrane region" description="Helical" evidence="7">
    <location>
        <begin position="171"/>
        <end position="191"/>
    </location>
</feature>
<dbReference type="Pfam" id="PF01027">
    <property type="entry name" value="Bax1-I"/>
    <property type="match status" value="1"/>
</dbReference>
<dbReference type="GO" id="GO:0033119">
    <property type="term" value="P:negative regulation of RNA splicing"/>
    <property type="evidence" value="ECO:0007669"/>
    <property type="project" value="TreeGrafter"/>
</dbReference>
<dbReference type="GO" id="GO:0031966">
    <property type="term" value="C:mitochondrial membrane"/>
    <property type="evidence" value="ECO:0007669"/>
    <property type="project" value="TreeGrafter"/>
</dbReference>
<feature type="transmembrane region" description="Helical" evidence="7">
    <location>
        <begin position="35"/>
        <end position="54"/>
    </location>
</feature>
<sequence length="251" mass="27206">MAAALAQQISDCLRTCINGLSERYEPPVRHHLSKVYMIMGGAAAATAAGAVLQMDGFVDLGMLAAVLTLLLAATLHFCKDVGNNYRIRLGVLHAFGFFSGQTLGPLLGYVASIDAVLVVAALLGTVVTFLTLSLVALWAEQGKYLFIGGSLVSVINTMAVLGLVNMVFNSFAVQMGQLLVGVLVVAAFVVYDTQDIVLKCRSGDHDAVQHAMDLFFDILSMFRRVVLVLKHRHERAHKQRRNSNKIPSSRF</sequence>
<feature type="transmembrane region" description="Helical" evidence="7">
    <location>
        <begin position="144"/>
        <end position="165"/>
    </location>
</feature>
<evidence type="ECO:0000256" key="2">
    <source>
        <dbReference type="ARBA" id="ARBA00010350"/>
    </source>
</evidence>
<evidence type="ECO:0000256" key="7">
    <source>
        <dbReference type="RuleBase" id="RU004379"/>
    </source>
</evidence>
<evidence type="ECO:0000256" key="3">
    <source>
        <dbReference type="ARBA" id="ARBA00022692"/>
    </source>
</evidence>
<dbReference type="PANTHER" id="PTHR23291:SF32">
    <property type="entry name" value="BAX INHIBITOR 1"/>
    <property type="match status" value="1"/>
</dbReference>
<dbReference type="STRING" id="7266.A0A3B0JEY5"/>
<dbReference type="GO" id="GO:0034620">
    <property type="term" value="P:cellular response to unfolded protein"/>
    <property type="evidence" value="ECO:0007669"/>
    <property type="project" value="TreeGrafter"/>
</dbReference>
<evidence type="ECO:0000256" key="5">
    <source>
        <dbReference type="ARBA" id="ARBA00022989"/>
    </source>
</evidence>
<proteinExistence type="inferred from homology"/>
<keyword evidence="3 7" id="KW-0812">Transmembrane</keyword>
<feature type="transmembrane region" description="Helical" evidence="7">
    <location>
        <begin position="90"/>
        <end position="110"/>
    </location>
</feature>